<keyword evidence="2" id="KW-0812">Transmembrane</keyword>
<evidence type="ECO:0000256" key="1">
    <source>
        <dbReference type="SAM" id="MobiDB-lite"/>
    </source>
</evidence>
<sequence>MSAGGGQDGASVSDEEWERFLRESAAGVPGAPKEPSARARDVTRRLREEPVRPEAWRSYEPARPRRFRGRHAAVLVAALALLAVALVPGLAGRATGWFGGADGTTDAVGAQAPESQRPTGPPAGQTPVRPTLAEPFRGSPAARWANGAAGITVPPARATGWMSTAQVAQALTRTRDFLAASNLDPGVLRGERPDRAIALVNPHQKDVQDYLSTAFTTSRVSDEKKDPLLLFSRFDPSRTRLVGDVIKTRGRLTFREGEHGALQVTADVTFVYPVVRAAAGSEEVARTIVRRETVLSWDDPGKVKTEAGTFSLDSYTVHMTNAGCRDTSGRLAPAFGAERSGAATGPEVDPYDRSTPMTERMKDADDAGCGTATRT</sequence>
<accession>A0A7X0HND1</accession>
<comment type="caution">
    <text evidence="3">The sequence shown here is derived from an EMBL/GenBank/DDBJ whole genome shotgun (WGS) entry which is preliminary data.</text>
</comment>
<feature type="transmembrane region" description="Helical" evidence="2">
    <location>
        <begin position="72"/>
        <end position="91"/>
    </location>
</feature>
<keyword evidence="2" id="KW-1133">Transmembrane helix</keyword>
<feature type="region of interest" description="Disordered" evidence="1">
    <location>
        <begin position="105"/>
        <end position="138"/>
    </location>
</feature>
<proteinExistence type="predicted"/>
<keyword evidence="2" id="KW-0472">Membrane</keyword>
<evidence type="ECO:0000256" key="2">
    <source>
        <dbReference type="SAM" id="Phobius"/>
    </source>
</evidence>
<evidence type="ECO:0000313" key="3">
    <source>
        <dbReference type="EMBL" id="MBB6439343.1"/>
    </source>
</evidence>
<reference evidence="3 4" key="1">
    <citation type="submission" date="2020-08" db="EMBL/GenBank/DDBJ databases">
        <title>Genomic Encyclopedia of Type Strains, Phase IV (KMG-IV): sequencing the most valuable type-strain genomes for metagenomic binning, comparative biology and taxonomic classification.</title>
        <authorList>
            <person name="Goeker M."/>
        </authorList>
    </citation>
    <scope>NUCLEOTIDE SEQUENCE [LARGE SCALE GENOMIC DNA]</scope>
    <source>
        <strain evidence="3 4">DSM 40141</strain>
    </source>
</reference>
<protein>
    <submittedName>
        <fullName evidence="3">Uncharacterized protein</fullName>
    </submittedName>
</protein>
<organism evidence="3 4">
    <name type="scientific">Streptomyces candidus</name>
    <dbReference type="NCBI Taxonomy" id="67283"/>
    <lineage>
        <taxon>Bacteria</taxon>
        <taxon>Bacillati</taxon>
        <taxon>Actinomycetota</taxon>
        <taxon>Actinomycetes</taxon>
        <taxon>Kitasatosporales</taxon>
        <taxon>Streptomycetaceae</taxon>
        <taxon>Streptomyces</taxon>
    </lineage>
</organism>
<gene>
    <name evidence="3" type="ORF">HNQ79_005855</name>
</gene>
<feature type="compositionally biased region" description="Basic and acidic residues" evidence="1">
    <location>
        <begin position="35"/>
        <end position="46"/>
    </location>
</feature>
<feature type="region of interest" description="Disordered" evidence="1">
    <location>
        <begin position="337"/>
        <end position="375"/>
    </location>
</feature>
<dbReference type="Proteomes" id="UP000540423">
    <property type="component" value="Unassembled WGS sequence"/>
</dbReference>
<feature type="region of interest" description="Disordered" evidence="1">
    <location>
        <begin position="1"/>
        <end position="46"/>
    </location>
</feature>
<evidence type="ECO:0000313" key="4">
    <source>
        <dbReference type="Proteomes" id="UP000540423"/>
    </source>
</evidence>
<name>A0A7X0HND1_9ACTN</name>
<keyword evidence="4" id="KW-1185">Reference proteome</keyword>
<dbReference type="AlphaFoldDB" id="A0A7X0HND1"/>
<dbReference type="RefSeq" id="WP_185035843.1">
    <property type="nucleotide sequence ID" value="NZ_BNBN01000005.1"/>
</dbReference>
<dbReference type="EMBL" id="JACHEM010000020">
    <property type="protein sequence ID" value="MBB6439343.1"/>
    <property type="molecule type" value="Genomic_DNA"/>
</dbReference>